<dbReference type="NCBIfam" id="TIGR02532">
    <property type="entry name" value="IV_pilin_GFxxxE"/>
    <property type="match status" value="1"/>
</dbReference>
<dbReference type="InterPro" id="IPR012902">
    <property type="entry name" value="N_methyl_site"/>
</dbReference>
<reference evidence="1 2" key="1">
    <citation type="journal article" date="2024" name="Chem. Sci.">
        <title>Discovery of megapolipeptins by genome mining of a Burkholderiales bacteria collection.</title>
        <authorList>
            <person name="Paulo B.S."/>
            <person name="Recchia M.J.J."/>
            <person name="Lee S."/>
            <person name="Fergusson C.H."/>
            <person name="Romanowski S.B."/>
            <person name="Hernandez A."/>
            <person name="Krull N."/>
            <person name="Liu D.Y."/>
            <person name="Cavanagh H."/>
            <person name="Bos A."/>
            <person name="Gray C.A."/>
            <person name="Murphy B.T."/>
            <person name="Linington R.G."/>
            <person name="Eustaquio A.S."/>
        </authorList>
    </citation>
    <scope>NUCLEOTIDE SEQUENCE [LARGE SCALE GENOMIC DNA]</scope>
    <source>
        <strain evidence="1 2">RL17-338-BIC-A</strain>
    </source>
</reference>
<accession>A0ABW9DPD4</accession>
<dbReference type="Pfam" id="PF07963">
    <property type="entry name" value="N_methyl"/>
    <property type="match status" value="1"/>
</dbReference>
<protein>
    <submittedName>
        <fullName evidence="1">Prepilin-type N-terminal cleavage/methylation domain-containing protein</fullName>
    </submittedName>
</protein>
<dbReference type="EMBL" id="JAQQCF010000004">
    <property type="protein sequence ID" value="MFM0636393.1"/>
    <property type="molecule type" value="Genomic_DNA"/>
</dbReference>
<gene>
    <name evidence="1" type="ORF">PQQ63_06775</name>
</gene>
<organism evidence="1 2">
    <name type="scientific">Paraburkholderia metrosideri</name>
    <dbReference type="NCBI Taxonomy" id="580937"/>
    <lineage>
        <taxon>Bacteria</taxon>
        <taxon>Pseudomonadati</taxon>
        <taxon>Pseudomonadota</taxon>
        <taxon>Betaproteobacteria</taxon>
        <taxon>Burkholderiales</taxon>
        <taxon>Burkholderiaceae</taxon>
        <taxon>Paraburkholderia</taxon>
    </lineage>
</organism>
<sequence length="535" mass="55297">MYRRTARQAGFTMIEMLAALAIATLMIVGMAAMINTSMEDARGQQAALYQSQMAQAATQLIAQNSAALLDAATLTVPVVVPLKGSPYQLATFLPTSVQARNAYGQTSCLLVYKNDLGGLQGLLVTEGGMVIPDPQLGYIASNSGSGGGSIPKTNNASGAAFGAYDSWSVATPNPSNVSCSGTVTGVGHLASEIFAGANQAQNTDYLYRVSVPGDVSANAMQVPIILAQQTDYTACTATVGSIAADTNSNVVSCIDGEWEPISSAHWRDPVAAAADLSTLPNPQRGDVSMTTNTGRGYTYNGTAWQAIAVDELGNLNLGNQQTVGSACAPDAASTTPVTTDSTGRVLSCQNGQWQTQSEILPASTSVGCTILMPSSGAADYTECNGQPGGAYSAGPYSYNATNGTYSYSQTQSVQLTKSGIIAVSTWSHMNDGNCSNPSAGARAQISQSIDIYLSGSSASLAHAESQSPTLTDDSGGIENSLTQALAIGTYKVVMVTNWASYAVITTPWASSYCGQQGQVIANTPVATGWTLNSYY</sequence>
<keyword evidence="2" id="KW-1185">Reference proteome</keyword>
<evidence type="ECO:0000313" key="2">
    <source>
        <dbReference type="Proteomes" id="UP001629432"/>
    </source>
</evidence>
<comment type="caution">
    <text evidence="1">The sequence shown here is derived from an EMBL/GenBank/DDBJ whole genome shotgun (WGS) entry which is preliminary data.</text>
</comment>
<proteinExistence type="predicted"/>
<dbReference type="Proteomes" id="UP001629432">
    <property type="component" value="Unassembled WGS sequence"/>
</dbReference>
<dbReference type="RefSeq" id="WP_408224225.1">
    <property type="nucleotide sequence ID" value="NZ_JAQQCF010000004.1"/>
</dbReference>
<evidence type="ECO:0000313" key="1">
    <source>
        <dbReference type="EMBL" id="MFM0636393.1"/>
    </source>
</evidence>
<name>A0ABW9DPD4_9BURK</name>